<gene>
    <name evidence="3" type="ORF">C1SCF055_LOCUS24177</name>
</gene>
<organism evidence="3">
    <name type="scientific">Cladocopium goreaui</name>
    <dbReference type="NCBI Taxonomy" id="2562237"/>
    <lineage>
        <taxon>Eukaryota</taxon>
        <taxon>Sar</taxon>
        <taxon>Alveolata</taxon>
        <taxon>Dinophyceae</taxon>
        <taxon>Suessiales</taxon>
        <taxon>Symbiodiniaceae</taxon>
        <taxon>Cladocopium</taxon>
    </lineage>
</organism>
<feature type="region of interest" description="Disordered" evidence="1">
    <location>
        <begin position="105"/>
        <end position="213"/>
    </location>
</feature>
<evidence type="ECO:0000313" key="5">
    <source>
        <dbReference type="Proteomes" id="UP001152797"/>
    </source>
</evidence>
<accession>A0A9P1CUV4</accession>
<keyword evidence="5" id="KW-1185">Reference proteome</keyword>
<dbReference type="Proteomes" id="UP001152797">
    <property type="component" value="Unassembled WGS sequence"/>
</dbReference>
<evidence type="ECO:0000256" key="1">
    <source>
        <dbReference type="SAM" id="MobiDB-lite"/>
    </source>
</evidence>
<feature type="compositionally biased region" description="Basic residues" evidence="1">
    <location>
        <begin position="138"/>
        <end position="149"/>
    </location>
</feature>
<sequence>MPLSFLWLLVWIFHHQGINQKIAEESQGKGETFLVSSQDWQSEIEFVKSEGNSTKTQYTPFEGRKFDQPHFEGNHGDLRALEVQVLQKDFKGVRKWMQPVSDTLAGDWDWNYHQSSGQSPRSPRSGKGKREKSQQPKSPRHGGKGRGRGGNKGAGKQSAGKQTGKGKNAGQNVEKGKGKGDTMVPPEPPWTPTLHPNSLPLPPPTTPPPPTAEETTLKELIQALKKSHQEMDPEVQAIVQRSHMKDGQKSTRSLYSAVDDLSTARETLDIAKLARHNLHIKWRNFLTDAVQRWQKHTEEAMVHLER</sequence>
<feature type="compositionally biased region" description="Low complexity" evidence="1">
    <location>
        <begin position="114"/>
        <end position="123"/>
    </location>
</feature>
<feature type="signal peptide" evidence="2">
    <location>
        <begin position="1"/>
        <end position="17"/>
    </location>
</feature>
<proteinExistence type="predicted"/>
<name>A0A9P1CUV4_9DINO</name>
<keyword evidence="2" id="KW-0732">Signal</keyword>
<comment type="caution">
    <text evidence="3">The sequence shown here is derived from an EMBL/GenBank/DDBJ whole genome shotgun (WGS) entry which is preliminary data.</text>
</comment>
<feature type="compositionally biased region" description="Pro residues" evidence="1">
    <location>
        <begin position="199"/>
        <end position="211"/>
    </location>
</feature>
<evidence type="ECO:0000313" key="3">
    <source>
        <dbReference type="EMBL" id="CAI3997831.1"/>
    </source>
</evidence>
<reference evidence="3" key="1">
    <citation type="submission" date="2022-10" db="EMBL/GenBank/DDBJ databases">
        <authorList>
            <person name="Chen Y."/>
            <person name="Dougan E. K."/>
            <person name="Chan C."/>
            <person name="Rhodes N."/>
            <person name="Thang M."/>
        </authorList>
    </citation>
    <scope>NUCLEOTIDE SEQUENCE</scope>
</reference>
<reference evidence="4 5" key="2">
    <citation type="submission" date="2024-05" db="EMBL/GenBank/DDBJ databases">
        <authorList>
            <person name="Chen Y."/>
            <person name="Shah S."/>
            <person name="Dougan E. K."/>
            <person name="Thang M."/>
            <person name="Chan C."/>
        </authorList>
    </citation>
    <scope>NUCLEOTIDE SEQUENCE [LARGE SCALE GENOMIC DNA]</scope>
</reference>
<evidence type="ECO:0000313" key="4">
    <source>
        <dbReference type="EMBL" id="CAL4785143.1"/>
    </source>
</evidence>
<dbReference type="EMBL" id="CAMXCT010002383">
    <property type="protein sequence ID" value="CAI3997831.1"/>
    <property type="molecule type" value="Genomic_DNA"/>
</dbReference>
<protein>
    <submittedName>
        <fullName evidence="4">Beta-lactamase domain-containing protein 2</fullName>
    </submittedName>
</protein>
<evidence type="ECO:0000256" key="2">
    <source>
        <dbReference type="SAM" id="SignalP"/>
    </source>
</evidence>
<dbReference type="EMBL" id="CAMXCT020002383">
    <property type="protein sequence ID" value="CAL1151206.1"/>
    <property type="molecule type" value="Genomic_DNA"/>
</dbReference>
<dbReference type="AlphaFoldDB" id="A0A9P1CUV4"/>
<feature type="chain" id="PRO_5043270815" evidence="2">
    <location>
        <begin position="18"/>
        <end position="306"/>
    </location>
</feature>
<dbReference type="EMBL" id="CAMXCT030002383">
    <property type="protein sequence ID" value="CAL4785143.1"/>
    <property type="molecule type" value="Genomic_DNA"/>
</dbReference>